<dbReference type="GeneID" id="38132383"/>
<evidence type="ECO:0000313" key="2">
    <source>
        <dbReference type="Proteomes" id="UP000253729"/>
    </source>
</evidence>
<gene>
    <name evidence="1" type="ORF">BDQ94DRAFT_132272</name>
</gene>
<dbReference type="EMBL" id="KZ852032">
    <property type="protein sequence ID" value="RDH39057.1"/>
    <property type="molecule type" value="Genomic_DNA"/>
</dbReference>
<accession>A0A3F3QIW1</accession>
<dbReference type="RefSeq" id="XP_026632079.1">
    <property type="nucleotide sequence ID" value="XM_026764027.1"/>
</dbReference>
<evidence type="ECO:0000313" key="1">
    <source>
        <dbReference type="EMBL" id="RDH39057.1"/>
    </source>
</evidence>
<sequence>MTSALRADQVSTTVHCVGLRCSPCQVALHRVCPRYLASRHIIPPCFETCFETRFNTADRLEYRRVAESKSSSGKDTARFSRTAHITG</sequence>
<reference evidence="1 2" key="1">
    <citation type="submission" date="2018-07" db="EMBL/GenBank/DDBJ databases">
        <title>The genomes of Aspergillus section Nigri reveals drivers in fungal speciation.</title>
        <authorList>
            <consortium name="DOE Joint Genome Institute"/>
            <person name="Vesth T.C."/>
            <person name="Nybo J."/>
            <person name="Theobald S."/>
            <person name="Brandl J."/>
            <person name="Frisvad J.C."/>
            <person name="Nielsen K.F."/>
            <person name="Lyhne E.K."/>
            <person name="Kogle M.E."/>
            <person name="Kuo A."/>
            <person name="Riley R."/>
            <person name="Clum A."/>
            <person name="Nolan M."/>
            <person name="Lipzen A."/>
            <person name="Salamov A."/>
            <person name="Henrissat B."/>
            <person name="Wiebenga A."/>
            <person name="De vries R.P."/>
            <person name="Grigoriev I.V."/>
            <person name="Mortensen U.H."/>
            <person name="Andersen M.R."/>
            <person name="Baker S.E."/>
        </authorList>
    </citation>
    <scope>NUCLEOTIDE SEQUENCE [LARGE SCALE GENOMIC DNA]</scope>
    <source>
        <strain evidence="1 2">CBS 139.54b</strain>
    </source>
</reference>
<proteinExistence type="predicted"/>
<name>A0A3F3QIW1_9EURO</name>
<keyword evidence="2" id="KW-1185">Reference proteome</keyword>
<dbReference type="AlphaFoldDB" id="A0A3F3QIW1"/>
<organism evidence="1 2">
    <name type="scientific">Aspergillus welwitschiae</name>
    <dbReference type="NCBI Taxonomy" id="1341132"/>
    <lineage>
        <taxon>Eukaryota</taxon>
        <taxon>Fungi</taxon>
        <taxon>Dikarya</taxon>
        <taxon>Ascomycota</taxon>
        <taxon>Pezizomycotina</taxon>
        <taxon>Eurotiomycetes</taxon>
        <taxon>Eurotiomycetidae</taxon>
        <taxon>Eurotiales</taxon>
        <taxon>Aspergillaceae</taxon>
        <taxon>Aspergillus</taxon>
        <taxon>Aspergillus subgen. Circumdati</taxon>
    </lineage>
</organism>
<protein>
    <submittedName>
        <fullName evidence="1">Uncharacterized protein</fullName>
    </submittedName>
</protein>
<dbReference type="Proteomes" id="UP000253729">
    <property type="component" value="Unassembled WGS sequence"/>
</dbReference>